<comment type="caution">
    <text evidence="2">The sequence shown here is derived from an EMBL/GenBank/DDBJ whole genome shotgun (WGS) entry which is preliminary data.</text>
</comment>
<evidence type="ECO:0000313" key="2">
    <source>
        <dbReference type="EMBL" id="GAA4498221.1"/>
    </source>
</evidence>
<dbReference type="PANTHER" id="PTHR11014">
    <property type="entry name" value="PEPTIDASE M20 FAMILY MEMBER"/>
    <property type="match status" value="1"/>
</dbReference>
<keyword evidence="1" id="KW-0378">Hydrolase</keyword>
<accession>A0ABP8Q694</accession>
<dbReference type="InterPro" id="IPR002933">
    <property type="entry name" value="Peptidase_M20"/>
</dbReference>
<dbReference type="PANTHER" id="PTHR11014:SF169">
    <property type="entry name" value="CLAN MH, FAMILY M20, PEPTIDASE T-LIKE METALLOPEPTIDASE"/>
    <property type="match status" value="1"/>
</dbReference>
<reference evidence="3" key="1">
    <citation type="journal article" date="2019" name="Int. J. Syst. Evol. Microbiol.">
        <title>The Global Catalogue of Microorganisms (GCM) 10K type strain sequencing project: providing services to taxonomists for standard genome sequencing and annotation.</title>
        <authorList>
            <consortium name="The Broad Institute Genomics Platform"/>
            <consortium name="The Broad Institute Genome Sequencing Center for Infectious Disease"/>
            <person name="Wu L."/>
            <person name="Ma J."/>
        </authorList>
    </citation>
    <scope>NUCLEOTIDE SEQUENCE [LARGE SCALE GENOMIC DNA]</scope>
    <source>
        <strain evidence="3">JCM 32226</strain>
    </source>
</reference>
<dbReference type="InterPro" id="IPR036264">
    <property type="entry name" value="Bact_exopeptidase_dim_dom"/>
</dbReference>
<dbReference type="Gene3D" id="3.30.70.360">
    <property type="match status" value="1"/>
</dbReference>
<dbReference type="Gene3D" id="3.40.630.10">
    <property type="entry name" value="Zn peptidases"/>
    <property type="match status" value="1"/>
</dbReference>
<dbReference type="Proteomes" id="UP001501321">
    <property type="component" value="Unassembled WGS sequence"/>
</dbReference>
<proteinExistence type="predicted"/>
<evidence type="ECO:0000256" key="1">
    <source>
        <dbReference type="ARBA" id="ARBA00022801"/>
    </source>
</evidence>
<dbReference type="PIRSF" id="PIRSF005962">
    <property type="entry name" value="Pept_M20D_amidohydro"/>
    <property type="match status" value="1"/>
</dbReference>
<dbReference type="SUPFAM" id="SSF55031">
    <property type="entry name" value="Bacterial exopeptidase dimerisation domain"/>
    <property type="match status" value="1"/>
</dbReference>
<protein>
    <submittedName>
        <fullName evidence="2">Amidohydrolase</fullName>
    </submittedName>
</protein>
<evidence type="ECO:0000313" key="3">
    <source>
        <dbReference type="Proteomes" id="UP001501321"/>
    </source>
</evidence>
<dbReference type="EMBL" id="BAABFC010000010">
    <property type="protein sequence ID" value="GAA4498221.1"/>
    <property type="molecule type" value="Genomic_DNA"/>
</dbReference>
<dbReference type="RefSeq" id="WP_345011875.1">
    <property type="nucleotide sequence ID" value="NZ_BAABFC010000010.1"/>
</dbReference>
<keyword evidence="3" id="KW-1185">Reference proteome</keyword>
<dbReference type="InterPro" id="IPR017439">
    <property type="entry name" value="Amidohydrolase"/>
</dbReference>
<dbReference type="Pfam" id="PF01546">
    <property type="entry name" value="Peptidase_M20"/>
    <property type="match status" value="1"/>
</dbReference>
<gene>
    <name evidence="2" type="ORF">GCM10023095_16260</name>
</gene>
<dbReference type="SUPFAM" id="SSF53187">
    <property type="entry name" value="Zn-dependent exopeptidases"/>
    <property type="match status" value="1"/>
</dbReference>
<sequence length="389" mass="40779">MPNSLASLLPGLIAFRHRLHAQPELSGAEQATAAALARALQTCRPDSLLTGLGGHGLLASFQGAEPGLTVLLRADFDALPITECPQHDHGSQTPGVAHLCGHDGHSTVLLGVAQLLAEARPAAGRICLLFQPAEETGQGAAAVLADPAFASCQPDYVYAFHNLPGFPLGQLVLKEGAFTAAVRSLALRLIGRPCHAAEPEHGINPALAIAELLQRADALNLRDPGHPDFALVTPVHARLGELAYGTSAGEGELHFTLRSWQQGRMDTLSGALLAAVAEVAERHGLAVESRWLEEFAACHNDPAAASLLARVGAALGMPAQAPKSPFKWGEDFGLFTQRYPGALFGLGAGINQAALHQADYDFPDDLLAPAIRLMHGLALAASDPARIRP</sequence>
<dbReference type="NCBIfam" id="TIGR01891">
    <property type="entry name" value="amidohydrolases"/>
    <property type="match status" value="1"/>
</dbReference>
<name>A0ABP8Q694_9GAMM</name>
<organism evidence="2 3">
    <name type="scientific">Pseudaeromonas paramecii</name>
    <dbReference type="NCBI Taxonomy" id="2138166"/>
    <lineage>
        <taxon>Bacteria</taxon>
        <taxon>Pseudomonadati</taxon>
        <taxon>Pseudomonadota</taxon>
        <taxon>Gammaproteobacteria</taxon>
        <taxon>Aeromonadales</taxon>
        <taxon>Aeromonadaceae</taxon>
        <taxon>Pseudaeromonas</taxon>
    </lineage>
</organism>